<evidence type="ECO:0000313" key="2">
    <source>
        <dbReference type="Proteomes" id="UP000050525"/>
    </source>
</evidence>
<reference evidence="1 2" key="1">
    <citation type="journal article" date="2012" name="Genome Biol.">
        <title>Sequencing three crocodilian genomes to illuminate the evolution of archosaurs and amniotes.</title>
        <authorList>
            <person name="St John J.A."/>
            <person name="Braun E.L."/>
            <person name="Isberg S.R."/>
            <person name="Miles L.G."/>
            <person name="Chong A.Y."/>
            <person name="Gongora J."/>
            <person name="Dalzell P."/>
            <person name="Moran C."/>
            <person name="Bed'hom B."/>
            <person name="Abzhanov A."/>
            <person name="Burgess S.C."/>
            <person name="Cooksey A.M."/>
            <person name="Castoe T.A."/>
            <person name="Crawford N.G."/>
            <person name="Densmore L.D."/>
            <person name="Drew J.C."/>
            <person name="Edwards S.V."/>
            <person name="Faircloth B.C."/>
            <person name="Fujita M.K."/>
            <person name="Greenwold M.J."/>
            <person name="Hoffmann F.G."/>
            <person name="Howard J.M."/>
            <person name="Iguchi T."/>
            <person name="Janes D.E."/>
            <person name="Khan S.Y."/>
            <person name="Kohno S."/>
            <person name="de Koning A.J."/>
            <person name="Lance S.L."/>
            <person name="McCarthy F.M."/>
            <person name="McCormack J.E."/>
            <person name="Merchant M.E."/>
            <person name="Peterson D.G."/>
            <person name="Pollock D.D."/>
            <person name="Pourmand N."/>
            <person name="Raney B.J."/>
            <person name="Roessler K.A."/>
            <person name="Sanford J.R."/>
            <person name="Sawyer R.H."/>
            <person name="Schmidt C.J."/>
            <person name="Triplett E.W."/>
            <person name="Tuberville T.D."/>
            <person name="Venegas-Anaya M."/>
            <person name="Howard J.T."/>
            <person name="Jarvis E.D."/>
            <person name="Guillette L.J.Jr."/>
            <person name="Glenn T.C."/>
            <person name="Green R.E."/>
            <person name="Ray D.A."/>
        </authorList>
    </citation>
    <scope>NUCLEOTIDE SEQUENCE [LARGE SCALE GENOMIC DNA]</scope>
    <source>
        <strain evidence="1">KSC_2009_1</strain>
    </source>
</reference>
<proteinExistence type="predicted"/>
<sequence length="241" mass="26848">MDVRMAVECSQDWPLVWGRSKDAYWPHDIITCTAAQEALHVCLNAVLQHTRKQMQCFSRGRGMILKPAHSWVASGILLAASKQGLATGEQFAGQSWVASPAHAAQPQLYKCAANRLHRWFHRVPLLGLRESSVYRPSAIRVLLQKQGGGGCECTLGFQPCCPESPMTPHASHCQQRQLKSFAGLQESLTITALLWAHGALGRGHPPERDLGECLKIWWLLWSFSVWEILAAGGWLSHCHLR</sequence>
<keyword evidence="2" id="KW-1185">Reference proteome</keyword>
<gene>
    <name evidence="1" type="ORF">Y1Q_0007867</name>
</gene>
<dbReference type="AlphaFoldDB" id="A0A151NEP0"/>
<protein>
    <submittedName>
        <fullName evidence="1">Uncharacterized protein</fullName>
    </submittedName>
</protein>
<dbReference type="Proteomes" id="UP000050525">
    <property type="component" value="Unassembled WGS sequence"/>
</dbReference>
<evidence type="ECO:0000313" key="1">
    <source>
        <dbReference type="EMBL" id="KYO35254.1"/>
    </source>
</evidence>
<comment type="caution">
    <text evidence="1">The sequence shown here is derived from an EMBL/GenBank/DDBJ whole genome shotgun (WGS) entry which is preliminary data.</text>
</comment>
<organism evidence="1 2">
    <name type="scientific">Alligator mississippiensis</name>
    <name type="common">American alligator</name>
    <dbReference type="NCBI Taxonomy" id="8496"/>
    <lineage>
        <taxon>Eukaryota</taxon>
        <taxon>Metazoa</taxon>
        <taxon>Chordata</taxon>
        <taxon>Craniata</taxon>
        <taxon>Vertebrata</taxon>
        <taxon>Euteleostomi</taxon>
        <taxon>Archelosauria</taxon>
        <taxon>Archosauria</taxon>
        <taxon>Crocodylia</taxon>
        <taxon>Alligatoridae</taxon>
        <taxon>Alligatorinae</taxon>
        <taxon>Alligator</taxon>
    </lineage>
</organism>
<accession>A0A151NEP0</accession>
<name>A0A151NEP0_ALLMI</name>
<dbReference type="EMBL" id="AKHW03003201">
    <property type="protein sequence ID" value="KYO35254.1"/>
    <property type="molecule type" value="Genomic_DNA"/>
</dbReference>